<dbReference type="SUPFAM" id="SSF54001">
    <property type="entry name" value="Cysteine proteinases"/>
    <property type="match status" value="1"/>
</dbReference>
<dbReference type="InterPro" id="IPR000668">
    <property type="entry name" value="Peptidase_C1A_C"/>
</dbReference>
<dbReference type="Gene3D" id="3.90.70.10">
    <property type="entry name" value="Cysteine proteinases"/>
    <property type="match status" value="1"/>
</dbReference>
<dbReference type="PANTHER" id="PTHR12411">
    <property type="entry name" value="CYSTEINE PROTEASE FAMILY C1-RELATED"/>
    <property type="match status" value="1"/>
</dbReference>
<sequence length="378" mass="40714">MLNAAAVGAESNSAGALASLGIDDIEQLVAISSIPNVRDELKSQLSLDEKAFDAFVKRYLKALPAERAALVSSPAPAEFGLGVLPMTPEMLATAEASAGAMTLEEAIELPASINLIPYMTPIRNQASRGTCVAFTLTALHEYILRRRGTPQDLSEQHLYYEVKLIDGYPSACGTWQSKAVTVLTSRGQCREIVWPYNPNPPCNNHGAVPVRARTDGLRYRLTTIAVPTRNVQAYKAHMARQRAVTLSIPVYNSWYQSAETRRSGRITMRIGSEPAVGGHAVCLVGYQDNPASPGGGWFIVRNSWSTNWASQSPYGAGYGTIPYQYIANDATEAFTAAVPGMMGDEAVSEAETEGKPSTVTIEVGRNVKITITGDKVDT</sequence>
<dbReference type="SMART" id="SM00645">
    <property type="entry name" value="Pept_C1"/>
    <property type="match status" value="1"/>
</dbReference>
<name>A0A0J6T655_9HYPH</name>
<gene>
    <name evidence="3" type="ORF">VQ02_05660</name>
</gene>
<reference evidence="3 4" key="1">
    <citation type="submission" date="2015-03" db="EMBL/GenBank/DDBJ databases">
        <title>Genome sequencing of Methylobacterium variabile DSM 16961.</title>
        <authorList>
            <person name="Chaudhry V."/>
            <person name="Patil P.B."/>
        </authorList>
    </citation>
    <scope>NUCLEOTIDE SEQUENCE [LARGE SCALE GENOMIC DNA]</scope>
    <source>
        <strain evidence="3 4">DSM 16961</strain>
    </source>
</reference>
<dbReference type="Proteomes" id="UP000035955">
    <property type="component" value="Unassembled WGS sequence"/>
</dbReference>
<dbReference type="CDD" id="cd02619">
    <property type="entry name" value="Peptidase_C1"/>
    <property type="match status" value="1"/>
</dbReference>
<dbReference type="GO" id="GO:0006508">
    <property type="term" value="P:proteolysis"/>
    <property type="evidence" value="ECO:0007669"/>
    <property type="project" value="InterPro"/>
</dbReference>
<evidence type="ECO:0000259" key="2">
    <source>
        <dbReference type="SMART" id="SM00645"/>
    </source>
</evidence>
<keyword evidence="4" id="KW-1185">Reference proteome</keyword>
<comment type="caution">
    <text evidence="3">The sequence shown here is derived from an EMBL/GenBank/DDBJ whole genome shotgun (WGS) entry which is preliminary data.</text>
</comment>
<proteinExistence type="inferred from homology"/>
<dbReference type="PATRIC" id="fig|298794.3.peg.4920"/>
<dbReference type="GO" id="GO:0008234">
    <property type="term" value="F:cysteine-type peptidase activity"/>
    <property type="evidence" value="ECO:0007669"/>
    <property type="project" value="InterPro"/>
</dbReference>
<comment type="similarity">
    <text evidence="1">Belongs to the peptidase C1 family.</text>
</comment>
<dbReference type="RefSeq" id="WP_048443184.1">
    <property type="nucleotide sequence ID" value="NZ_LABY01000032.1"/>
</dbReference>
<dbReference type="InterPro" id="IPR013128">
    <property type="entry name" value="Peptidase_C1A"/>
</dbReference>
<protein>
    <recommendedName>
        <fullName evidence="2">Peptidase C1A papain C-terminal domain-containing protein</fullName>
    </recommendedName>
</protein>
<dbReference type="Pfam" id="PF00112">
    <property type="entry name" value="Peptidase_C1"/>
    <property type="match status" value="1"/>
</dbReference>
<organism evidence="3 4">
    <name type="scientific">Methylobacterium variabile</name>
    <dbReference type="NCBI Taxonomy" id="298794"/>
    <lineage>
        <taxon>Bacteria</taxon>
        <taxon>Pseudomonadati</taxon>
        <taxon>Pseudomonadota</taxon>
        <taxon>Alphaproteobacteria</taxon>
        <taxon>Hyphomicrobiales</taxon>
        <taxon>Methylobacteriaceae</taxon>
        <taxon>Methylobacterium</taxon>
    </lineage>
</organism>
<dbReference type="InterPro" id="IPR038765">
    <property type="entry name" value="Papain-like_cys_pep_sf"/>
</dbReference>
<evidence type="ECO:0000313" key="4">
    <source>
        <dbReference type="Proteomes" id="UP000035955"/>
    </source>
</evidence>
<evidence type="ECO:0000313" key="3">
    <source>
        <dbReference type="EMBL" id="KMO41454.1"/>
    </source>
</evidence>
<accession>A0A0J6T655</accession>
<evidence type="ECO:0000256" key="1">
    <source>
        <dbReference type="ARBA" id="ARBA00008455"/>
    </source>
</evidence>
<dbReference type="AlphaFoldDB" id="A0A0J6T655"/>
<dbReference type="EMBL" id="LABY01000032">
    <property type="protein sequence ID" value="KMO41454.1"/>
    <property type="molecule type" value="Genomic_DNA"/>
</dbReference>
<feature type="domain" description="Peptidase C1A papain C-terminal" evidence="2">
    <location>
        <begin position="109"/>
        <end position="320"/>
    </location>
</feature>